<proteinExistence type="predicted"/>
<dbReference type="Gene3D" id="3.40.50.2000">
    <property type="entry name" value="Glycogen Phosphorylase B"/>
    <property type="match status" value="1"/>
</dbReference>
<organism evidence="2 3">
    <name type="scientific">Nocardioides simplex</name>
    <name type="common">Arthrobacter simplex</name>
    <dbReference type="NCBI Taxonomy" id="2045"/>
    <lineage>
        <taxon>Bacteria</taxon>
        <taxon>Bacillati</taxon>
        <taxon>Actinomycetota</taxon>
        <taxon>Actinomycetes</taxon>
        <taxon>Propionibacteriales</taxon>
        <taxon>Nocardioidaceae</taxon>
        <taxon>Pimelobacter</taxon>
    </lineage>
</organism>
<evidence type="ECO:0000313" key="2">
    <source>
        <dbReference type="EMBL" id="KAB2808192.1"/>
    </source>
</evidence>
<dbReference type="Pfam" id="PF13524">
    <property type="entry name" value="Glyco_trans_1_2"/>
    <property type="match status" value="1"/>
</dbReference>
<accession>A0A7J5DTE4</accession>
<dbReference type="RefSeq" id="WP_151581886.1">
    <property type="nucleotide sequence ID" value="NZ_WBVM01000003.1"/>
</dbReference>
<dbReference type="AlphaFoldDB" id="A0A7J5DTE4"/>
<dbReference type="SUPFAM" id="SSF53756">
    <property type="entry name" value="UDP-Glycosyltransferase/glycogen phosphorylase"/>
    <property type="match status" value="1"/>
</dbReference>
<dbReference type="GO" id="GO:0016740">
    <property type="term" value="F:transferase activity"/>
    <property type="evidence" value="ECO:0007669"/>
    <property type="project" value="UniProtKB-KW"/>
</dbReference>
<evidence type="ECO:0000259" key="1">
    <source>
        <dbReference type="Pfam" id="PF13524"/>
    </source>
</evidence>
<gene>
    <name evidence="2" type="ORF">F9L07_21925</name>
</gene>
<protein>
    <submittedName>
        <fullName evidence="2">Glycosyltransferase</fullName>
    </submittedName>
</protein>
<reference evidence="2 3" key="1">
    <citation type="submission" date="2019-09" db="EMBL/GenBank/DDBJ databases">
        <title>Pimelobacter sp. isolated from Paulinella.</title>
        <authorList>
            <person name="Jeong S.E."/>
        </authorList>
    </citation>
    <scope>NUCLEOTIDE SEQUENCE [LARGE SCALE GENOMIC DNA]</scope>
    <source>
        <strain evidence="2 3">Pch-N</strain>
    </source>
</reference>
<name>A0A7J5DTE4_NOCSI</name>
<comment type="caution">
    <text evidence="2">The sequence shown here is derived from an EMBL/GenBank/DDBJ whole genome shotgun (WGS) entry which is preliminary data.</text>
</comment>
<feature type="domain" description="Spore protein YkvP/CgeB glycosyl transferase-like" evidence="1">
    <location>
        <begin position="431"/>
        <end position="538"/>
    </location>
</feature>
<sequence>MTDGLRVLALTTKRRVTNELVRRMTTQLQLGADVRIELVTVFAPVEQLGLPRVDTVDPSLVPFRPVIPVSGDGVETWGGPRKAAARGLRAVRRAGRKAGRTGAVDAARALEVACATSPALRRRAAEADVVLAVDPPAVAAAARLARRTDRPVVVSGAKNVRKVLEVRGWDLPPVAPLAQDHAGDGTTGFGAIAMPAPVEPAPQRVLIAPANYAGQAHGWAAAIRTHLPGATAMNAQVGAHKKFPFATDYDIERDVFAGSLTWRMQWRAFVRDSFTHVIAEVNRPFLGAVTSDGQPDVLEMLRAGKTVALLSHGSDARIPSVHRARERWHSYDALDPAMVESLERTARRNTEIYNSFDGTVFVSTPGLLAFVPAGTWLPLVIDYDTWHSDQPLLEGGLPRVAHIPSSAQKGSHMIDPVLRSLHERGLIEYVRVEGVPHEKMPALYGSADIVVEQFGIADYSTAACEAMAAGRVVVSRVADETRARVLAETGRELPVVEANPETLEKVVLDLAADRERARAVAAAGQAFCREIHDGRRSAAVLGAWLAEGDTPA</sequence>
<keyword evidence="2" id="KW-0808">Transferase</keyword>
<dbReference type="EMBL" id="WBVM01000003">
    <property type="protein sequence ID" value="KAB2808192.1"/>
    <property type="molecule type" value="Genomic_DNA"/>
</dbReference>
<dbReference type="InterPro" id="IPR055259">
    <property type="entry name" value="YkvP/CgeB_Glyco_trans-like"/>
</dbReference>
<evidence type="ECO:0000313" key="3">
    <source>
        <dbReference type="Proteomes" id="UP000449906"/>
    </source>
</evidence>
<dbReference type="Proteomes" id="UP000449906">
    <property type="component" value="Unassembled WGS sequence"/>
</dbReference>